<dbReference type="AlphaFoldDB" id="A0A6P1Y0L0"/>
<keyword evidence="5" id="KW-0239">DNA-directed DNA polymerase</keyword>
<dbReference type="GO" id="GO:0009360">
    <property type="term" value="C:DNA polymerase III complex"/>
    <property type="evidence" value="ECO:0007669"/>
    <property type="project" value="TreeGrafter"/>
</dbReference>
<evidence type="ECO:0000256" key="5">
    <source>
        <dbReference type="ARBA" id="ARBA00022932"/>
    </source>
</evidence>
<keyword evidence="3 9" id="KW-0548">Nucleotidyltransferase</keyword>
<dbReference type="GO" id="GO:0006261">
    <property type="term" value="P:DNA-templated DNA replication"/>
    <property type="evidence" value="ECO:0007669"/>
    <property type="project" value="TreeGrafter"/>
</dbReference>
<comment type="similarity">
    <text evidence="6">Belongs to the DNA polymerase HolA subunit family.</text>
</comment>
<name>A0A6P1Y0L0_9SPIR</name>
<dbReference type="GO" id="GO:0003887">
    <property type="term" value="F:DNA-directed DNA polymerase activity"/>
    <property type="evidence" value="ECO:0007669"/>
    <property type="project" value="UniProtKB-KW"/>
</dbReference>
<evidence type="ECO:0000256" key="6">
    <source>
        <dbReference type="ARBA" id="ARBA00034754"/>
    </source>
</evidence>
<dbReference type="RefSeq" id="WP_162662365.1">
    <property type="nucleotide sequence ID" value="NZ_CP048020.1"/>
</dbReference>
<comment type="catalytic activity">
    <reaction evidence="7">
        <text>DNA(n) + a 2'-deoxyribonucleoside 5'-triphosphate = DNA(n+1) + diphosphate</text>
        <dbReference type="Rhea" id="RHEA:22508"/>
        <dbReference type="Rhea" id="RHEA-COMP:17339"/>
        <dbReference type="Rhea" id="RHEA-COMP:17340"/>
        <dbReference type="ChEBI" id="CHEBI:33019"/>
        <dbReference type="ChEBI" id="CHEBI:61560"/>
        <dbReference type="ChEBI" id="CHEBI:173112"/>
        <dbReference type="EC" id="2.7.7.7"/>
    </reaction>
</comment>
<evidence type="ECO:0000256" key="7">
    <source>
        <dbReference type="ARBA" id="ARBA00049244"/>
    </source>
</evidence>
<evidence type="ECO:0000256" key="4">
    <source>
        <dbReference type="ARBA" id="ARBA00022705"/>
    </source>
</evidence>
<dbReference type="NCBIfam" id="TIGR01128">
    <property type="entry name" value="holA"/>
    <property type="match status" value="1"/>
</dbReference>
<dbReference type="Proteomes" id="UP000464374">
    <property type="component" value="Chromosome"/>
</dbReference>
<proteinExistence type="inferred from homology"/>
<reference evidence="9 10" key="1">
    <citation type="submission" date="2020-01" db="EMBL/GenBank/DDBJ databases">
        <title>Complete genome sequence of a human oral phylogroup 1 Treponema sp. strain ATCC 700766, originally isolated from periodontitis dental plaque.</title>
        <authorList>
            <person name="Chan Y."/>
            <person name="Huo Y.-B."/>
            <person name="Yu X.-L."/>
            <person name="Zeng H."/>
            <person name="Leung W.-K."/>
            <person name="Watt R.M."/>
        </authorList>
    </citation>
    <scope>NUCLEOTIDE SEQUENCE [LARGE SCALE GENOMIC DNA]</scope>
    <source>
        <strain evidence="9 10">OMZ 804</strain>
    </source>
</reference>
<dbReference type="PANTHER" id="PTHR34388">
    <property type="entry name" value="DNA POLYMERASE III SUBUNIT DELTA"/>
    <property type="match status" value="1"/>
</dbReference>
<evidence type="ECO:0000313" key="9">
    <source>
        <dbReference type="EMBL" id="QHX42462.1"/>
    </source>
</evidence>
<dbReference type="SUPFAM" id="SSF48019">
    <property type="entry name" value="post-AAA+ oligomerization domain-like"/>
    <property type="match status" value="1"/>
</dbReference>
<dbReference type="EMBL" id="CP048020">
    <property type="protein sequence ID" value="QHX42462.1"/>
    <property type="molecule type" value="Genomic_DNA"/>
</dbReference>
<keyword evidence="2 9" id="KW-0808">Transferase</keyword>
<accession>A0A6P1Y0L0</accession>
<dbReference type="InterPro" id="IPR027417">
    <property type="entry name" value="P-loop_NTPase"/>
</dbReference>
<evidence type="ECO:0000256" key="1">
    <source>
        <dbReference type="ARBA" id="ARBA00012417"/>
    </source>
</evidence>
<dbReference type="SUPFAM" id="SSF52540">
    <property type="entry name" value="P-loop containing nucleoside triphosphate hydrolases"/>
    <property type="match status" value="1"/>
</dbReference>
<organism evidence="9 10">
    <name type="scientific">Treponema vincentii</name>
    <dbReference type="NCBI Taxonomy" id="69710"/>
    <lineage>
        <taxon>Bacteria</taxon>
        <taxon>Pseudomonadati</taxon>
        <taxon>Spirochaetota</taxon>
        <taxon>Spirochaetia</taxon>
        <taxon>Spirochaetales</taxon>
        <taxon>Treponemataceae</taxon>
        <taxon>Treponema</taxon>
    </lineage>
</organism>
<evidence type="ECO:0000256" key="3">
    <source>
        <dbReference type="ARBA" id="ARBA00022695"/>
    </source>
</evidence>
<dbReference type="PANTHER" id="PTHR34388:SF1">
    <property type="entry name" value="DNA POLYMERASE III SUBUNIT DELTA"/>
    <property type="match status" value="1"/>
</dbReference>
<evidence type="ECO:0000259" key="8">
    <source>
        <dbReference type="Pfam" id="PF21694"/>
    </source>
</evidence>
<dbReference type="Gene3D" id="1.20.272.10">
    <property type="match status" value="1"/>
</dbReference>
<gene>
    <name evidence="9" type="primary">holA</name>
    <name evidence="9" type="ORF">GWP43_02235</name>
</gene>
<dbReference type="Pfam" id="PF21694">
    <property type="entry name" value="DNA_pol3_delta_C"/>
    <property type="match status" value="1"/>
</dbReference>
<dbReference type="Gene3D" id="3.40.50.300">
    <property type="entry name" value="P-loop containing nucleotide triphosphate hydrolases"/>
    <property type="match status" value="1"/>
</dbReference>
<dbReference type="InterPro" id="IPR048466">
    <property type="entry name" value="DNA_pol3_delta-like_C"/>
</dbReference>
<dbReference type="Gene3D" id="1.10.8.60">
    <property type="match status" value="1"/>
</dbReference>
<evidence type="ECO:0000256" key="2">
    <source>
        <dbReference type="ARBA" id="ARBA00022679"/>
    </source>
</evidence>
<dbReference type="InterPro" id="IPR005790">
    <property type="entry name" value="DNA_polIII_delta"/>
</dbReference>
<keyword evidence="4" id="KW-0235">DNA replication</keyword>
<evidence type="ECO:0000313" key="10">
    <source>
        <dbReference type="Proteomes" id="UP000464374"/>
    </source>
</evidence>
<dbReference type="EC" id="2.7.7.7" evidence="1"/>
<dbReference type="KEGG" id="trz:GWP43_02235"/>
<sequence>MSTPLWLFTGPELGERSDALEALRKSAGKKYGQLDNHLFYAADTSISVVLDAVQNGSLFADARFAVVRNAEAIKKKEDIQALTQWVEQTPNEDGAFLVLISDEIGIDKKIEALVPKDHKKIFWELFENKKQDWIRRFFAQSRINIEHDAIDVLLELVENNTEALKTTCTHISLFFEPGTTLTAETVERLLAHNKEETPFTLFDALSNANLEYALNIRQKLTLSKESSPVQLIAGLTYCFRRLCDWHALVQTGGIDDFSLKKAGFTSKKAIDQYRRASRQWNEQTVYRIISLLNKTDMQIRTMGQELSGVLLDTCLYSIIYNQGRELAAYSNAAQLC</sequence>
<protein>
    <recommendedName>
        <fullName evidence="1">DNA-directed DNA polymerase</fullName>
        <ecNumber evidence="1">2.7.7.7</ecNumber>
    </recommendedName>
</protein>
<dbReference type="GO" id="GO:0003677">
    <property type="term" value="F:DNA binding"/>
    <property type="evidence" value="ECO:0007669"/>
    <property type="project" value="InterPro"/>
</dbReference>
<feature type="domain" description="DNA polymerase III delta subunit-like C-terminal" evidence="8">
    <location>
        <begin position="197"/>
        <end position="303"/>
    </location>
</feature>
<dbReference type="InterPro" id="IPR008921">
    <property type="entry name" value="DNA_pol3_clamp-load_cplx_C"/>
</dbReference>